<dbReference type="OrthoDB" id="141240at2"/>
<feature type="region of interest" description="Disordered" evidence="1">
    <location>
        <begin position="65"/>
        <end position="85"/>
    </location>
</feature>
<dbReference type="GO" id="GO:0016798">
    <property type="term" value="F:hydrolase activity, acting on glycosyl bonds"/>
    <property type="evidence" value="ECO:0007669"/>
    <property type="project" value="UniProtKB-KW"/>
</dbReference>
<evidence type="ECO:0000313" key="2">
    <source>
        <dbReference type="EMBL" id="QDP96165.1"/>
    </source>
</evidence>
<keyword evidence="3" id="KW-1185">Reference proteome</keyword>
<name>A0A516PYB4_9ACTN</name>
<dbReference type="AlphaFoldDB" id="A0A516PYB4"/>
<protein>
    <submittedName>
        <fullName evidence="2">Phosphodiester glycosidase family protein</fullName>
    </submittedName>
</protein>
<keyword evidence="2" id="KW-0326">Glycosidase</keyword>
<dbReference type="EMBL" id="CP041692">
    <property type="protein sequence ID" value="QDP96165.1"/>
    <property type="molecule type" value="Genomic_DNA"/>
</dbReference>
<sequence>MRIGAIVLVVLLLFPVASLGRALTEPGAAPLTVRTVDWVRDHGGGPIVDAIENWFYSRHHAADVPPTPSELPVAPRTDRPDCAGRSACRLGPPPGIVPVSPALHPLPAEGRWRLGRLSASGKPAMWTTYFRPQPRYPGMLAAVAEFPRGRTTAHLVAGTIEPGVGHWPGSASVPARQVPSLVAIFNGGWRFRDARGGFMIGDRADPPMINGLATAVITESGQLQVRRWSSGARLPDIAAARQNLHLIVDHGQPVAGLSRDNGDLWGSAHNQLQYTARTGLGVDAAGDAIFIAGTNMNLTGLALAFQKVHAITAMELDIHPSITFFTAWKPDPRGINRPTKLLPTMHRSPDRFLKPDQRDFFYLTLPGPKVS</sequence>
<keyword evidence="2" id="KW-0378">Hydrolase</keyword>
<gene>
    <name evidence="2" type="ORF">FOE78_09845</name>
</gene>
<organism evidence="2 3">
    <name type="scientific">Microlunatus elymi</name>
    <dbReference type="NCBI Taxonomy" id="2596828"/>
    <lineage>
        <taxon>Bacteria</taxon>
        <taxon>Bacillati</taxon>
        <taxon>Actinomycetota</taxon>
        <taxon>Actinomycetes</taxon>
        <taxon>Propionibacteriales</taxon>
        <taxon>Propionibacteriaceae</taxon>
        <taxon>Microlunatus</taxon>
    </lineage>
</organism>
<proteinExistence type="predicted"/>
<dbReference type="RefSeq" id="WP_143986131.1">
    <property type="nucleotide sequence ID" value="NZ_CP041692.1"/>
</dbReference>
<evidence type="ECO:0000256" key="1">
    <source>
        <dbReference type="SAM" id="MobiDB-lite"/>
    </source>
</evidence>
<accession>A0A516PYB4</accession>
<evidence type="ECO:0000313" key="3">
    <source>
        <dbReference type="Proteomes" id="UP000319263"/>
    </source>
</evidence>
<dbReference type="Proteomes" id="UP000319263">
    <property type="component" value="Chromosome"/>
</dbReference>
<dbReference type="KEGG" id="mik:FOE78_09845"/>
<reference evidence="2 3" key="1">
    <citation type="submission" date="2019-07" db="EMBL/GenBank/DDBJ databases">
        <title>Microlunatus dokdonensis sp. nov. isolated from the rhizospheric soil of the wild plant Elymus tsukushiensis.</title>
        <authorList>
            <person name="Ghim S.-Y."/>
            <person name="Hwang Y.-J."/>
            <person name="Son J.-S."/>
            <person name="Shin J.-H."/>
        </authorList>
    </citation>
    <scope>NUCLEOTIDE SEQUENCE [LARGE SCALE GENOMIC DNA]</scope>
    <source>
        <strain evidence="2 3">KUDC0627</strain>
    </source>
</reference>